<protein>
    <submittedName>
        <fullName evidence="1">CLUMA_CG012399, isoform A</fullName>
    </submittedName>
</protein>
<name>A0A1J1IEW8_9DIPT</name>
<dbReference type="Proteomes" id="UP000183832">
    <property type="component" value="Unassembled WGS sequence"/>
</dbReference>
<organism evidence="1 2">
    <name type="scientific">Clunio marinus</name>
    <dbReference type="NCBI Taxonomy" id="568069"/>
    <lineage>
        <taxon>Eukaryota</taxon>
        <taxon>Metazoa</taxon>
        <taxon>Ecdysozoa</taxon>
        <taxon>Arthropoda</taxon>
        <taxon>Hexapoda</taxon>
        <taxon>Insecta</taxon>
        <taxon>Pterygota</taxon>
        <taxon>Neoptera</taxon>
        <taxon>Endopterygota</taxon>
        <taxon>Diptera</taxon>
        <taxon>Nematocera</taxon>
        <taxon>Chironomoidea</taxon>
        <taxon>Chironomidae</taxon>
        <taxon>Clunio</taxon>
    </lineage>
</organism>
<gene>
    <name evidence="1" type="ORF">CLUMA_CG012399</name>
</gene>
<reference evidence="1 2" key="1">
    <citation type="submission" date="2015-04" db="EMBL/GenBank/DDBJ databases">
        <authorList>
            <person name="Syromyatnikov M.Y."/>
            <person name="Popov V.N."/>
        </authorList>
    </citation>
    <scope>NUCLEOTIDE SEQUENCE [LARGE SCALE GENOMIC DNA]</scope>
</reference>
<keyword evidence="2" id="KW-1185">Reference proteome</keyword>
<evidence type="ECO:0000313" key="1">
    <source>
        <dbReference type="EMBL" id="CRK98760.1"/>
    </source>
</evidence>
<sequence>MNRRLSHKLYLMLRNVTFSNIYALIPTQTNQDKNMFTFNVHKSLFMMFYDVSRNLKTTQSIPDKDLLACNILAKHHKNIDFSFTCFFPQTVAIFKY</sequence>
<evidence type="ECO:0000313" key="2">
    <source>
        <dbReference type="Proteomes" id="UP000183832"/>
    </source>
</evidence>
<dbReference type="AlphaFoldDB" id="A0A1J1IEW8"/>
<proteinExistence type="predicted"/>
<accession>A0A1J1IEW8</accession>
<dbReference type="EMBL" id="CVRI01000048">
    <property type="protein sequence ID" value="CRK98760.1"/>
    <property type="molecule type" value="Genomic_DNA"/>
</dbReference>